<dbReference type="InterPro" id="IPR035965">
    <property type="entry name" value="PAS-like_dom_sf"/>
</dbReference>
<dbReference type="InterPro" id="IPR000160">
    <property type="entry name" value="GGDEF_dom"/>
</dbReference>
<feature type="transmembrane region" description="Helical" evidence="1">
    <location>
        <begin position="207"/>
        <end position="224"/>
    </location>
</feature>
<evidence type="ECO:0000313" key="6">
    <source>
        <dbReference type="EMBL" id="MDR7308622.1"/>
    </source>
</evidence>
<dbReference type="PROSITE" id="PS50113">
    <property type="entry name" value="PAC"/>
    <property type="match status" value="2"/>
</dbReference>
<dbReference type="InterPro" id="IPR000700">
    <property type="entry name" value="PAS-assoc_C"/>
</dbReference>
<dbReference type="SUPFAM" id="SSF55073">
    <property type="entry name" value="Nucleotide cyclase"/>
    <property type="match status" value="1"/>
</dbReference>
<keyword evidence="1" id="KW-0472">Membrane</keyword>
<accession>A0ABU1ZST2</accession>
<dbReference type="CDD" id="cd01949">
    <property type="entry name" value="GGDEF"/>
    <property type="match status" value="1"/>
</dbReference>
<evidence type="ECO:0000256" key="1">
    <source>
        <dbReference type="SAM" id="Phobius"/>
    </source>
</evidence>
<dbReference type="InterPro" id="IPR043128">
    <property type="entry name" value="Rev_trsase/Diguanyl_cyclase"/>
</dbReference>
<dbReference type="CDD" id="cd00130">
    <property type="entry name" value="PAS"/>
    <property type="match status" value="2"/>
</dbReference>
<evidence type="ECO:0000259" key="2">
    <source>
        <dbReference type="PROSITE" id="PS50112"/>
    </source>
</evidence>
<evidence type="ECO:0000259" key="4">
    <source>
        <dbReference type="PROSITE" id="PS50883"/>
    </source>
</evidence>
<feature type="domain" description="EAL" evidence="4">
    <location>
        <begin position="678"/>
        <end position="933"/>
    </location>
</feature>
<name>A0ABU1ZST2_9BURK</name>
<evidence type="ECO:0000259" key="3">
    <source>
        <dbReference type="PROSITE" id="PS50113"/>
    </source>
</evidence>
<sequence length="936" mass="103478">MTAPLPPVVSPRPSAHWFSAVMGEGGAHRRVRVAMYSTLLLLAILATVRVVRLGQAEQVRQLDMDIIRVAAEQSAITQRLGVQAARLALHPLEPFAANPLSDTLILSQAQAQHLEDLLAQQVPLQSLASTALQQAQLRWQRSRVGLWNDVKAVLLQASLHDAQALVQALDVLQAELEQSLLASGDLVVQVQNTAVERSRDAVRMMRWLTGGALLLFVLLGLWLVEPTARAVRRQYRTLASQTDRLKRLAMVAELSSNAMAVTDENHRVIWVNEAFTELTAYMPARAQGRRIGTLLKARSADPERFAEFSEALRDGRGIKREMRISIKGTEVGWVLVDMQPINDEQGTLSGWVLVATDLTAMRQQQQLLSLAVDGAGLGIWHWDMVPDTIHCNLRMHTILGYEPGEMDMAATFWNELIHPEDRDHWQQSMRQHLQNPSVPHRLAVRARHLSGRWVWIMFAGTVADRNPQGRAVRMAGVAMDVNAQKAMEQQLRVAARTDGLTQLPNRAVVVDLIRAAIERHKAQPGYHFAVLFMDFDRFKQVNDTLGHSVGDELLRQIARRLQDSLRPGDSFVHTSDFQQIAARIGGDEFVVLLDDMRGDLDAEIVASRLLDVLAVPYTVESHRISSTVSIGIVTSTHAELDADSVLRDADIAMYEAKRAGRARYVLFEPSMRSDVSASVALENDLRQALPNGEIFVQYQPVVHLPGNTVAGIEALARWRHPQRGLVSPADFIPLAEACGLIDAVGQFVLHQACRTFELLQHQLGPVAPPVVAVNLSRAQLRQPRLVADIQEALRDTGMSPHQLVLEVTESLAAQDATVQHTLREIRALGVGLSLDDFGTGYSSLSCLHELPVNTVKIDRSFVSQASDSEYHRVLIEATLRMAHTLGLGTVAEGIETPEQARLMASLGCAEGQGYLFAKPMDVAPLVMWIQSGPHPL</sequence>
<dbReference type="Pfam" id="PF08447">
    <property type="entry name" value="PAS_3"/>
    <property type="match status" value="1"/>
</dbReference>
<keyword evidence="1" id="KW-0812">Transmembrane</keyword>
<dbReference type="SUPFAM" id="SSF55785">
    <property type="entry name" value="PYP-like sensor domain (PAS domain)"/>
    <property type="match status" value="2"/>
</dbReference>
<protein>
    <submittedName>
        <fullName evidence="6">Diguanylate cyclase (GGDEF)-like protein/PAS domain S-box-containing protein</fullName>
    </submittedName>
</protein>
<dbReference type="Proteomes" id="UP001268089">
    <property type="component" value="Unassembled WGS sequence"/>
</dbReference>
<dbReference type="NCBIfam" id="TIGR00229">
    <property type="entry name" value="sensory_box"/>
    <property type="match status" value="2"/>
</dbReference>
<feature type="transmembrane region" description="Helical" evidence="1">
    <location>
        <begin position="33"/>
        <end position="51"/>
    </location>
</feature>
<dbReference type="InterPro" id="IPR001633">
    <property type="entry name" value="EAL_dom"/>
</dbReference>
<dbReference type="Pfam" id="PF00990">
    <property type="entry name" value="GGDEF"/>
    <property type="match status" value="1"/>
</dbReference>
<dbReference type="Gene3D" id="3.30.450.20">
    <property type="entry name" value="PAS domain"/>
    <property type="match status" value="2"/>
</dbReference>
<dbReference type="PANTHER" id="PTHR44757:SF2">
    <property type="entry name" value="BIOFILM ARCHITECTURE MAINTENANCE PROTEIN MBAA"/>
    <property type="match status" value="1"/>
</dbReference>
<dbReference type="SMART" id="SM00267">
    <property type="entry name" value="GGDEF"/>
    <property type="match status" value="1"/>
</dbReference>
<feature type="domain" description="GGDEF" evidence="5">
    <location>
        <begin position="526"/>
        <end position="669"/>
    </location>
</feature>
<comment type="caution">
    <text evidence="6">The sequence shown here is derived from an EMBL/GenBank/DDBJ whole genome shotgun (WGS) entry which is preliminary data.</text>
</comment>
<dbReference type="RefSeq" id="WP_310346180.1">
    <property type="nucleotide sequence ID" value="NZ_JAVDXO010000012.1"/>
</dbReference>
<dbReference type="EMBL" id="JAVDXO010000012">
    <property type="protein sequence ID" value="MDR7308622.1"/>
    <property type="molecule type" value="Genomic_DNA"/>
</dbReference>
<dbReference type="Pfam" id="PF13426">
    <property type="entry name" value="PAS_9"/>
    <property type="match status" value="1"/>
</dbReference>
<keyword evidence="1" id="KW-1133">Transmembrane helix</keyword>
<dbReference type="Gene3D" id="3.30.70.270">
    <property type="match status" value="1"/>
</dbReference>
<dbReference type="PROSITE" id="PS50883">
    <property type="entry name" value="EAL"/>
    <property type="match status" value="1"/>
</dbReference>
<evidence type="ECO:0000313" key="7">
    <source>
        <dbReference type="Proteomes" id="UP001268089"/>
    </source>
</evidence>
<dbReference type="InterPro" id="IPR035919">
    <property type="entry name" value="EAL_sf"/>
</dbReference>
<dbReference type="SMART" id="SM00086">
    <property type="entry name" value="PAC"/>
    <property type="match status" value="2"/>
</dbReference>
<dbReference type="Pfam" id="PF00563">
    <property type="entry name" value="EAL"/>
    <property type="match status" value="1"/>
</dbReference>
<evidence type="ECO:0000259" key="5">
    <source>
        <dbReference type="PROSITE" id="PS50887"/>
    </source>
</evidence>
<feature type="domain" description="PAC" evidence="3">
    <location>
        <begin position="440"/>
        <end position="493"/>
    </location>
</feature>
<dbReference type="Gene3D" id="3.20.20.450">
    <property type="entry name" value="EAL domain"/>
    <property type="match status" value="1"/>
</dbReference>
<feature type="domain" description="PAS" evidence="2">
    <location>
        <begin position="364"/>
        <end position="436"/>
    </location>
</feature>
<dbReference type="PROSITE" id="PS50887">
    <property type="entry name" value="GGDEF"/>
    <property type="match status" value="1"/>
</dbReference>
<dbReference type="PANTHER" id="PTHR44757">
    <property type="entry name" value="DIGUANYLATE CYCLASE DGCP"/>
    <property type="match status" value="1"/>
</dbReference>
<reference evidence="6 7" key="1">
    <citation type="submission" date="2023-07" db="EMBL/GenBank/DDBJ databases">
        <title>Sorghum-associated microbial communities from plants grown in Nebraska, USA.</title>
        <authorList>
            <person name="Schachtman D."/>
        </authorList>
    </citation>
    <scope>NUCLEOTIDE SEQUENCE [LARGE SCALE GENOMIC DNA]</scope>
    <source>
        <strain evidence="6 7">BE308</strain>
    </source>
</reference>
<dbReference type="SMART" id="SM00091">
    <property type="entry name" value="PAS"/>
    <property type="match status" value="2"/>
</dbReference>
<dbReference type="NCBIfam" id="TIGR00254">
    <property type="entry name" value="GGDEF"/>
    <property type="match status" value="1"/>
</dbReference>
<dbReference type="CDD" id="cd01948">
    <property type="entry name" value="EAL"/>
    <property type="match status" value="1"/>
</dbReference>
<proteinExistence type="predicted"/>
<organism evidence="6 7">
    <name type="scientific">Rhodoferax saidenbachensis</name>
    <dbReference type="NCBI Taxonomy" id="1484693"/>
    <lineage>
        <taxon>Bacteria</taxon>
        <taxon>Pseudomonadati</taxon>
        <taxon>Pseudomonadota</taxon>
        <taxon>Betaproteobacteria</taxon>
        <taxon>Burkholderiales</taxon>
        <taxon>Comamonadaceae</taxon>
        <taxon>Rhodoferax</taxon>
    </lineage>
</organism>
<dbReference type="SUPFAM" id="SSF141868">
    <property type="entry name" value="EAL domain-like"/>
    <property type="match status" value="1"/>
</dbReference>
<dbReference type="InterPro" id="IPR013655">
    <property type="entry name" value="PAS_fold_3"/>
</dbReference>
<dbReference type="PROSITE" id="PS50112">
    <property type="entry name" value="PAS"/>
    <property type="match status" value="2"/>
</dbReference>
<dbReference type="InterPro" id="IPR000014">
    <property type="entry name" value="PAS"/>
</dbReference>
<dbReference type="InterPro" id="IPR052155">
    <property type="entry name" value="Biofilm_reg_signaling"/>
</dbReference>
<dbReference type="SMART" id="SM00052">
    <property type="entry name" value="EAL"/>
    <property type="match status" value="1"/>
</dbReference>
<gene>
    <name evidence="6" type="ORF">J2X15_003938</name>
</gene>
<dbReference type="InterPro" id="IPR001610">
    <property type="entry name" value="PAC"/>
</dbReference>
<keyword evidence="7" id="KW-1185">Reference proteome</keyword>
<dbReference type="InterPro" id="IPR029787">
    <property type="entry name" value="Nucleotide_cyclase"/>
</dbReference>
<feature type="domain" description="PAS" evidence="2">
    <location>
        <begin position="244"/>
        <end position="315"/>
    </location>
</feature>
<feature type="domain" description="PAC" evidence="3">
    <location>
        <begin position="318"/>
        <end position="370"/>
    </location>
</feature>